<dbReference type="Pfam" id="PF00903">
    <property type="entry name" value="Glyoxalase"/>
    <property type="match status" value="1"/>
</dbReference>
<dbReference type="Proteomes" id="UP001229346">
    <property type="component" value="Unassembled WGS sequence"/>
</dbReference>
<evidence type="ECO:0000313" key="2">
    <source>
        <dbReference type="EMBL" id="MDQ0113357.1"/>
    </source>
</evidence>
<proteinExistence type="predicted"/>
<feature type="domain" description="VOC" evidence="1">
    <location>
        <begin position="51"/>
        <end position="167"/>
    </location>
</feature>
<name>A0ABT9U146_PAEHA</name>
<dbReference type="SUPFAM" id="SSF54593">
    <property type="entry name" value="Glyoxalase/Bleomycin resistance protein/Dihydroxybiphenyl dioxygenase"/>
    <property type="match status" value="1"/>
</dbReference>
<dbReference type="InterPro" id="IPR004360">
    <property type="entry name" value="Glyas_Fos-R_dOase_dom"/>
</dbReference>
<accession>A0ABT9U146</accession>
<reference evidence="2 3" key="1">
    <citation type="submission" date="2023-07" db="EMBL/GenBank/DDBJ databases">
        <title>Sorghum-associated microbial communities from plants grown in Nebraska, USA.</title>
        <authorList>
            <person name="Schachtman D."/>
        </authorList>
    </citation>
    <scope>NUCLEOTIDE SEQUENCE [LARGE SCALE GENOMIC DNA]</scope>
    <source>
        <strain evidence="2 3">CC482</strain>
    </source>
</reference>
<evidence type="ECO:0000259" key="1">
    <source>
        <dbReference type="PROSITE" id="PS51819"/>
    </source>
</evidence>
<dbReference type="Gene3D" id="3.10.180.10">
    <property type="entry name" value="2,3-Dihydroxybiphenyl 1,2-Dioxygenase, domain 1"/>
    <property type="match status" value="1"/>
</dbReference>
<dbReference type="InterPro" id="IPR029068">
    <property type="entry name" value="Glyas_Bleomycin-R_OHBP_Dase"/>
</dbReference>
<keyword evidence="3" id="KW-1185">Reference proteome</keyword>
<evidence type="ECO:0000313" key="3">
    <source>
        <dbReference type="Proteomes" id="UP001229346"/>
    </source>
</evidence>
<dbReference type="PROSITE" id="PS51819">
    <property type="entry name" value="VOC"/>
    <property type="match status" value="1"/>
</dbReference>
<dbReference type="InterPro" id="IPR037523">
    <property type="entry name" value="VOC_core"/>
</dbReference>
<protein>
    <submittedName>
        <fullName evidence="2">Catechol-2,3-dioxygenase</fullName>
    </submittedName>
</protein>
<organism evidence="2 3">
    <name type="scientific">Paenibacillus harenae</name>
    <dbReference type="NCBI Taxonomy" id="306543"/>
    <lineage>
        <taxon>Bacteria</taxon>
        <taxon>Bacillati</taxon>
        <taxon>Bacillota</taxon>
        <taxon>Bacilli</taxon>
        <taxon>Bacillales</taxon>
        <taxon>Paenibacillaceae</taxon>
        <taxon>Paenibacillus</taxon>
    </lineage>
</organism>
<gene>
    <name evidence="2" type="ORF">J2T15_002798</name>
</gene>
<dbReference type="EMBL" id="JAUSSU010000005">
    <property type="protein sequence ID" value="MDQ0113357.1"/>
    <property type="molecule type" value="Genomic_DNA"/>
</dbReference>
<sequence length="167" mass="18828">MSQMPDSIEKPEGYRPFEAPKALKMIRGGKAMTEQQPNDQSYTSSSPIKNKLGTIFVPVRDIEQSRSWYCRLLGLQEEKCEVLNGHLCPLPMDGVGLILDTMPMWGGDRPEGPPSIETPAFMFMTDDLQASFDYLKELGAELVTEIEGDHWFVVKDPDGNKLMICRE</sequence>
<comment type="caution">
    <text evidence="2">The sequence shown here is derived from an EMBL/GenBank/DDBJ whole genome shotgun (WGS) entry which is preliminary data.</text>
</comment>